<reference evidence="1" key="1">
    <citation type="journal article" date="2021" name="bioRxiv">
        <title>Whole Genome Assembly and Annotation of Northern Wild Rice, Zizania palustris L., Supports a Whole Genome Duplication in the Zizania Genus.</title>
        <authorList>
            <person name="Haas M."/>
            <person name="Kono T."/>
            <person name="Macchietto M."/>
            <person name="Millas R."/>
            <person name="McGilp L."/>
            <person name="Shao M."/>
            <person name="Duquette J."/>
            <person name="Hirsch C.N."/>
            <person name="Kimball J."/>
        </authorList>
    </citation>
    <scope>NUCLEOTIDE SEQUENCE</scope>
    <source>
        <tissue evidence="1">Fresh leaf tissue</tissue>
    </source>
</reference>
<protein>
    <submittedName>
        <fullName evidence="1">Uncharacterized protein</fullName>
    </submittedName>
</protein>
<reference evidence="1" key="2">
    <citation type="submission" date="2021-02" db="EMBL/GenBank/DDBJ databases">
        <authorList>
            <person name="Kimball J.A."/>
            <person name="Haas M.W."/>
            <person name="Macchietto M."/>
            <person name="Kono T."/>
            <person name="Duquette J."/>
            <person name="Shao M."/>
        </authorList>
    </citation>
    <scope>NUCLEOTIDE SEQUENCE</scope>
    <source>
        <tissue evidence="1">Fresh leaf tissue</tissue>
    </source>
</reference>
<organism evidence="1 2">
    <name type="scientific">Zizania palustris</name>
    <name type="common">Northern wild rice</name>
    <dbReference type="NCBI Taxonomy" id="103762"/>
    <lineage>
        <taxon>Eukaryota</taxon>
        <taxon>Viridiplantae</taxon>
        <taxon>Streptophyta</taxon>
        <taxon>Embryophyta</taxon>
        <taxon>Tracheophyta</taxon>
        <taxon>Spermatophyta</taxon>
        <taxon>Magnoliopsida</taxon>
        <taxon>Liliopsida</taxon>
        <taxon>Poales</taxon>
        <taxon>Poaceae</taxon>
        <taxon>BOP clade</taxon>
        <taxon>Oryzoideae</taxon>
        <taxon>Oryzeae</taxon>
        <taxon>Zizaniinae</taxon>
        <taxon>Zizania</taxon>
    </lineage>
</organism>
<keyword evidence="2" id="KW-1185">Reference proteome</keyword>
<dbReference type="Proteomes" id="UP000729402">
    <property type="component" value="Unassembled WGS sequence"/>
</dbReference>
<accession>A0A8J5REP5</accession>
<evidence type="ECO:0000313" key="2">
    <source>
        <dbReference type="Proteomes" id="UP000729402"/>
    </source>
</evidence>
<comment type="caution">
    <text evidence="1">The sequence shown here is derived from an EMBL/GenBank/DDBJ whole genome shotgun (WGS) entry which is preliminary data.</text>
</comment>
<evidence type="ECO:0000313" key="1">
    <source>
        <dbReference type="EMBL" id="KAG8045277.1"/>
    </source>
</evidence>
<dbReference type="AlphaFoldDB" id="A0A8J5REP5"/>
<proteinExistence type="predicted"/>
<sequence length="83" mass="8856">MLRARVAERFTSFGFLAGEYACAAAIDDGDSHTLSRCGWKTCSLLTNGRAGLANNACLLSSATAIGRTRVSVNVSSEIRMQQQ</sequence>
<gene>
    <name evidence="1" type="ORF">GUJ93_ZPchr0008g12584</name>
</gene>
<dbReference type="EMBL" id="JAAALK010000290">
    <property type="protein sequence ID" value="KAG8045277.1"/>
    <property type="molecule type" value="Genomic_DNA"/>
</dbReference>
<name>A0A8J5REP5_ZIZPA</name>